<protein>
    <submittedName>
        <fullName evidence="2">Membrane protein</fullName>
    </submittedName>
</protein>
<evidence type="ECO:0000313" key="2">
    <source>
        <dbReference type="EMBL" id="KEZ90920.1"/>
    </source>
</evidence>
<dbReference type="EMBL" id="JPME01000008">
    <property type="protein sequence ID" value="KEZ90920.1"/>
    <property type="molecule type" value="Genomic_DNA"/>
</dbReference>
<evidence type="ECO:0000256" key="1">
    <source>
        <dbReference type="SAM" id="Phobius"/>
    </source>
</evidence>
<dbReference type="STRING" id="29354.IO98_05930"/>
<keyword evidence="1" id="KW-0472">Membrane</keyword>
<dbReference type="AlphaFoldDB" id="A0A084JPN6"/>
<gene>
    <name evidence="2" type="ORF">IO98_05930</name>
</gene>
<evidence type="ECO:0000313" key="3">
    <source>
        <dbReference type="Proteomes" id="UP000028525"/>
    </source>
</evidence>
<organism evidence="2 3">
    <name type="scientific">Lacrimispora celerecrescens</name>
    <dbReference type="NCBI Taxonomy" id="29354"/>
    <lineage>
        <taxon>Bacteria</taxon>
        <taxon>Bacillati</taxon>
        <taxon>Bacillota</taxon>
        <taxon>Clostridia</taxon>
        <taxon>Lachnospirales</taxon>
        <taxon>Lachnospiraceae</taxon>
        <taxon>Lacrimispora</taxon>
    </lineage>
</organism>
<accession>A0A084JPN6</accession>
<sequence length="430" mass="49299">MSVYLISYGASYLFARAGFYWLSGIILMLAALFLYWRDYRRTENIIHLRGLFSLFWVGGEGIACLKLSELSFDWNIITWLCFLVAFLGFWVTFEFFAKLQGESGGQRSSWFSFKGYERPLFLSMFFVTFVSLAGFIVEAAVLGFIPVFVKGVPHAYSTFHITGIHYFTVSCVLVPALSVLYFCIEQGRNGLRLILVILMDVIACLIPILCVSRFQLILSVGLAVLTYIAMEHRLKIVYGAGLMIGMIPIYVILTIARGHDVSYLNGIFQMKNSQMPIFITQPYMYIANNYDNFNCLVEWLPSHTFGLRMLFPLWALTGLKFLVPALVDFPIYVTKEELTTVTLFYDSFYDFGIVGVLIFGCILGGVAFFLMRMAKRIRNPIGYLFYAQFAMYMILSFFTTWFSNPSTWFYFGMTGILFVFCSWKNNGRHG</sequence>
<keyword evidence="3" id="KW-1185">Reference proteome</keyword>
<feature type="transmembrane region" description="Helical" evidence="1">
    <location>
        <begin position="12"/>
        <end position="36"/>
    </location>
</feature>
<keyword evidence="1" id="KW-1133">Transmembrane helix</keyword>
<feature type="transmembrane region" description="Helical" evidence="1">
    <location>
        <begin position="383"/>
        <end position="402"/>
    </location>
</feature>
<feature type="transmembrane region" description="Helical" evidence="1">
    <location>
        <begin position="74"/>
        <end position="99"/>
    </location>
</feature>
<feature type="transmembrane region" description="Helical" evidence="1">
    <location>
        <begin position="48"/>
        <end position="68"/>
    </location>
</feature>
<feature type="transmembrane region" description="Helical" evidence="1">
    <location>
        <begin position="310"/>
        <end position="331"/>
    </location>
</feature>
<reference evidence="2 3" key="1">
    <citation type="submission" date="2014-07" db="EMBL/GenBank/DDBJ databases">
        <title>Draft genome of Clostridium celerecrescens 152B isolated from sediments associated with methane hydrate from Krishna Godavari basin.</title>
        <authorList>
            <person name="Honkalas V.S."/>
            <person name="Dabir A.P."/>
            <person name="Arora P."/>
            <person name="Dhakephalkar P.K."/>
        </authorList>
    </citation>
    <scope>NUCLEOTIDE SEQUENCE [LARGE SCALE GENOMIC DNA]</scope>
    <source>
        <strain evidence="2 3">152B</strain>
    </source>
</reference>
<feature type="transmembrane region" description="Helical" evidence="1">
    <location>
        <begin position="236"/>
        <end position="256"/>
    </location>
</feature>
<dbReference type="NCBIfam" id="TIGR04370">
    <property type="entry name" value="glyco_rpt_poly"/>
    <property type="match status" value="1"/>
</dbReference>
<feature type="transmembrane region" description="Helical" evidence="1">
    <location>
        <begin position="120"/>
        <end position="144"/>
    </location>
</feature>
<feature type="transmembrane region" description="Helical" evidence="1">
    <location>
        <begin position="191"/>
        <end position="216"/>
    </location>
</feature>
<proteinExistence type="predicted"/>
<dbReference type="RefSeq" id="WP_038278945.1">
    <property type="nucleotide sequence ID" value="NZ_JPME01000008.1"/>
</dbReference>
<feature type="transmembrane region" description="Helical" evidence="1">
    <location>
        <begin position="351"/>
        <end position="371"/>
    </location>
</feature>
<name>A0A084JPN6_9FIRM</name>
<comment type="caution">
    <text evidence="2">The sequence shown here is derived from an EMBL/GenBank/DDBJ whole genome shotgun (WGS) entry which is preliminary data.</text>
</comment>
<feature type="transmembrane region" description="Helical" evidence="1">
    <location>
        <begin position="164"/>
        <end position="184"/>
    </location>
</feature>
<feature type="transmembrane region" description="Helical" evidence="1">
    <location>
        <begin position="408"/>
        <end position="425"/>
    </location>
</feature>
<dbReference type="OrthoDB" id="1924765at2"/>
<dbReference type="Proteomes" id="UP000028525">
    <property type="component" value="Unassembled WGS sequence"/>
</dbReference>
<keyword evidence="1" id="KW-0812">Transmembrane</keyword>